<sequence>MSTMIHTVFSDVVSPDREVEFNDWYSRIHVPDVTAIPGVVSARRFRVADQKSAFDGEVAGGCRYLVIYELDTDDPAQVEKEMQARFADGRLRPTDTMASSPAPVATYYDEIP</sequence>
<evidence type="ECO:0008006" key="4">
    <source>
        <dbReference type="Google" id="ProtNLM"/>
    </source>
</evidence>
<organism evidence="2 3">
    <name type="scientific">Pseudonocardia ailaonensis</name>
    <dbReference type="NCBI Taxonomy" id="367279"/>
    <lineage>
        <taxon>Bacteria</taxon>
        <taxon>Bacillati</taxon>
        <taxon>Actinomycetota</taxon>
        <taxon>Actinomycetes</taxon>
        <taxon>Pseudonocardiales</taxon>
        <taxon>Pseudonocardiaceae</taxon>
        <taxon>Pseudonocardia</taxon>
    </lineage>
</organism>
<dbReference type="RefSeq" id="WP_344417516.1">
    <property type="nucleotide sequence ID" value="NZ_BAAAQK010000009.1"/>
</dbReference>
<evidence type="ECO:0000256" key="1">
    <source>
        <dbReference type="SAM" id="MobiDB-lite"/>
    </source>
</evidence>
<gene>
    <name evidence="2" type="ORF">GCM10009836_33130</name>
</gene>
<protein>
    <recommendedName>
        <fullName evidence="4">EthD domain-containing protein</fullName>
    </recommendedName>
</protein>
<feature type="region of interest" description="Disordered" evidence="1">
    <location>
        <begin position="90"/>
        <end position="112"/>
    </location>
</feature>
<dbReference type="Proteomes" id="UP001500449">
    <property type="component" value="Unassembled WGS sequence"/>
</dbReference>
<dbReference type="SUPFAM" id="SSF54909">
    <property type="entry name" value="Dimeric alpha+beta barrel"/>
    <property type="match status" value="1"/>
</dbReference>
<accession>A0ABN2N4E0</accession>
<reference evidence="2 3" key="1">
    <citation type="journal article" date="2019" name="Int. J. Syst. Evol. Microbiol.">
        <title>The Global Catalogue of Microorganisms (GCM) 10K type strain sequencing project: providing services to taxonomists for standard genome sequencing and annotation.</title>
        <authorList>
            <consortium name="The Broad Institute Genomics Platform"/>
            <consortium name="The Broad Institute Genome Sequencing Center for Infectious Disease"/>
            <person name="Wu L."/>
            <person name="Ma J."/>
        </authorList>
    </citation>
    <scope>NUCLEOTIDE SEQUENCE [LARGE SCALE GENOMIC DNA]</scope>
    <source>
        <strain evidence="2 3">JCM 16009</strain>
    </source>
</reference>
<keyword evidence="3" id="KW-1185">Reference proteome</keyword>
<name>A0ABN2N4E0_9PSEU</name>
<proteinExistence type="predicted"/>
<dbReference type="InterPro" id="IPR011008">
    <property type="entry name" value="Dimeric_a/b-barrel"/>
</dbReference>
<dbReference type="EMBL" id="BAAAQK010000009">
    <property type="protein sequence ID" value="GAA1850623.1"/>
    <property type="molecule type" value="Genomic_DNA"/>
</dbReference>
<comment type="caution">
    <text evidence="2">The sequence shown here is derived from an EMBL/GenBank/DDBJ whole genome shotgun (WGS) entry which is preliminary data.</text>
</comment>
<evidence type="ECO:0000313" key="2">
    <source>
        <dbReference type="EMBL" id="GAA1850623.1"/>
    </source>
</evidence>
<dbReference type="Gene3D" id="3.30.70.100">
    <property type="match status" value="1"/>
</dbReference>
<evidence type="ECO:0000313" key="3">
    <source>
        <dbReference type="Proteomes" id="UP001500449"/>
    </source>
</evidence>